<keyword evidence="3" id="KW-1185">Reference proteome</keyword>
<sequence length="653" mass="75054">MRAVLLWTISDFPAYGMLSGWTTHGRLSCPYCMGSTDAFQLKNGRKTSWFDCHRRFLPINHPYRRNKKLFRSKRIVRDTAPPYLSGEEIEKDIDYYGGCSTVIKGGNWHTPADMPDGYGTQHNWHKKSIFWELPYLKDLLLRHNLDVMHIEKNFFDNIINTLLNVPGKTKDNKNSRLDLPALCSRIELHIRNDGRIPVPIFRLSAVAKEALFKWVASDVKFSDGYASNLSRCVDHQGQKFSGMKSHDCHVFMQRLLPFAFAELLPKHVHEALAGIRAFFRDLSARTLTVDVIRQLDENIRILMCNLEKIFPPSFFDVMEHLVIHLPYEGLLRGPVHNGWMYPYKRAIKYLKGKAKNLARVEGSIVAGSLNEETSHFTSYYFGSQVRTRKRTTSRYDDGGVIPTYFGEDVPDIFCQIGRLVEEAIPGISTNDLNKRKDQHFVKWLKTQVQYDDQFYPQWFHELIQGPVGKVITAPMYFTRGYTFHTYEYGSRRATMNYGVCVKGETDFYGIIQEIIEVEFPGVIKLKCVLFKCDWFDPTVNRGVRYSKFGVVGVDATRRPSLLCSIPEDQTIWNILVSAIKVTPRGRVLSTDEQPSLQEDAVNGVEVPEQAEDAILLIDPHNPGYEELPEDTTDKANEDEFEENDEVDDVSDDL</sequence>
<reference evidence="4" key="2">
    <citation type="submission" date="2025-08" db="UniProtKB">
        <authorList>
            <consortium name="RefSeq"/>
        </authorList>
    </citation>
    <scope>IDENTIFICATION</scope>
    <source>
        <tissue evidence="4">Leaf</tissue>
    </source>
</reference>
<evidence type="ECO:0000256" key="1">
    <source>
        <dbReference type="SAM" id="MobiDB-lite"/>
    </source>
</evidence>
<evidence type="ECO:0000313" key="3">
    <source>
        <dbReference type="Proteomes" id="UP000504610"/>
    </source>
</evidence>
<dbReference type="AlphaFoldDB" id="A0A6J0KM50"/>
<dbReference type="Pfam" id="PF02992">
    <property type="entry name" value="Transposase_21"/>
    <property type="match status" value="1"/>
</dbReference>
<feature type="domain" description="DUF4218" evidence="2">
    <location>
        <begin position="282"/>
        <end position="394"/>
    </location>
</feature>
<proteinExistence type="predicted"/>
<dbReference type="PANTHER" id="PTHR48258">
    <property type="entry name" value="DUF4218 DOMAIN-CONTAINING PROTEIN-RELATED"/>
    <property type="match status" value="1"/>
</dbReference>
<evidence type="ECO:0000313" key="4">
    <source>
        <dbReference type="RefSeq" id="XP_018448678.2"/>
    </source>
</evidence>
<feature type="region of interest" description="Disordered" evidence="1">
    <location>
        <begin position="618"/>
        <end position="653"/>
    </location>
</feature>
<feature type="compositionally biased region" description="Acidic residues" evidence="1">
    <location>
        <begin position="638"/>
        <end position="653"/>
    </location>
</feature>
<dbReference type="Pfam" id="PF13960">
    <property type="entry name" value="DUF4218"/>
    <property type="match status" value="1"/>
</dbReference>
<dbReference type="RefSeq" id="XP_018448678.2">
    <property type="nucleotide sequence ID" value="XM_018593176.2"/>
</dbReference>
<dbReference type="Proteomes" id="UP000504610">
    <property type="component" value="Chromosome 8"/>
</dbReference>
<gene>
    <name evidence="4" type="primary">LOC108820201</name>
</gene>
<protein>
    <submittedName>
        <fullName evidence="4">Uncharacterized protein LOC108820201</fullName>
    </submittedName>
</protein>
<dbReference type="InterPro" id="IPR004242">
    <property type="entry name" value="Transposase_21"/>
</dbReference>
<dbReference type="OrthoDB" id="1100107at2759"/>
<evidence type="ECO:0000259" key="2">
    <source>
        <dbReference type="Pfam" id="PF13960"/>
    </source>
</evidence>
<accession>A0A6J0KM50</accession>
<reference evidence="3" key="1">
    <citation type="journal article" date="2019" name="Database">
        <title>The radish genome database (RadishGD): an integrated information resource for radish genomics.</title>
        <authorList>
            <person name="Yu H.J."/>
            <person name="Baek S."/>
            <person name="Lee Y.J."/>
            <person name="Cho A."/>
            <person name="Mun J.H."/>
        </authorList>
    </citation>
    <scope>NUCLEOTIDE SEQUENCE [LARGE SCALE GENOMIC DNA]</scope>
    <source>
        <strain evidence="3">cv. WK10039</strain>
    </source>
</reference>
<dbReference type="KEGG" id="rsz:108820201"/>
<dbReference type="InterPro" id="IPR025452">
    <property type="entry name" value="DUF4218"/>
</dbReference>
<name>A0A6J0KM50_RAPSA</name>
<organism evidence="3 4">
    <name type="scientific">Raphanus sativus</name>
    <name type="common">Radish</name>
    <name type="synonym">Raphanus raphanistrum var. sativus</name>
    <dbReference type="NCBI Taxonomy" id="3726"/>
    <lineage>
        <taxon>Eukaryota</taxon>
        <taxon>Viridiplantae</taxon>
        <taxon>Streptophyta</taxon>
        <taxon>Embryophyta</taxon>
        <taxon>Tracheophyta</taxon>
        <taxon>Spermatophyta</taxon>
        <taxon>Magnoliopsida</taxon>
        <taxon>eudicotyledons</taxon>
        <taxon>Gunneridae</taxon>
        <taxon>Pentapetalae</taxon>
        <taxon>rosids</taxon>
        <taxon>malvids</taxon>
        <taxon>Brassicales</taxon>
        <taxon>Brassicaceae</taxon>
        <taxon>Brassiceae</taxon>
        <taxon>Raphanus</taxon>
    </lineage>
</organism>
<dbReference type="GeneID" id="108820201"/>
<dbReference type="PANTHER" id="PTHR48258:SF4">
    <property type="entry name" value="DUF4216 DOMAIN-CONTAINING PROTEIN"/>
    <property type="match status" value="1"/>
</dbReference>